<feature type="compositionally biased region" description="Basic and acidic residues" evidence="8">
    <location>
        <begin position="397"/>
        <end position="413"/>
    </location>
</feature>
<evidence type="ECO:0000259" key="10">
    <source>
        <dbReference type="PROSITE" id="PS51194"/>
    </source>
</evidence>
<dbReference type="InterPro" id="IPR014014">
    <property type="entry name" value="RNA_helicase_DEAD_Q_motif"/>
</dbReference>
<evidence type="ECO:0000256" key="3">
    <source>
        <dbReference type="ARBA" id="ARBA00022806"/>
    </source>
</evidence>
<feature type="compositionally biased region" description="Basic residues" evidence="8">
    <location>
        <begin position="430"/>
        <end position="453"/>
    </location>
</feature>
<dbReference type="CDD" id="cd00268">
    <property type="entry name" value="DEADc"/>
    <property type="match status" value="1"/>
</dbReference>
<dbReference type="Pfam" id="PF00270">
    <property type="entry name" value="DEAD"/>
    <property type="match status" value="1"/>
</dbReference>
<dbReference type="OrthoDB" id="9785240at2"/>
<dbReference type="Gene3D" id="3.40.50.300">
    <property type="entry name" value="P-loop containing nucleotide triphosphate hydrolases"/>
    <property type="match status" value="2"/>
</dbReference>
<feature type="domain" description="DEAD-box RNA helicase Q" evidence="11">
    <location>
        <begin position="6"/>
        <end position="34"/>
    </location>
</feature>
<evidence type="ECO:0000256" key="1">
    <source>
        <dbReference type="ARBA" id="ARBA00022741"/>
    </source>
</evidence>
<dbReference type="PROSITE" id="PS00039">
    <property type="entry name" value="DEAD_ATP_HELICASE"/>
    <property type="match status" value="1"/>
</dbReference>
<dbReference type="PANTHER" id="PTHR47959:SF13">
    <property type="entry name" value="ATP-DEPENDENT RNA HELICASE RHLE"/>
    <property type="match status" value="1"/>
</dbReference>
<evidence type="ECO:0000256" key="6">
    <source>
        <dbReference type="PROSITE-ProRule" id="PRU00552"/>
    </source>
</evidence>
<dbReference type="STRING" id="1232681.ADIS_1710"/>
<sequence>MPDTLQSFENFKLNKQLLTAIAEAGYTKPTPIQEQAIPLALSGHDLLGIAQTGTGKTAAYLLPILFKLKYSQGVHPRALILAPTRELVMQISEEVTRFGKYTGLRSVSLYGGIGPKSQIEALQAGVDLIVSTPGRFLDIYAKGEVFTRDLKTMVMDEADKMLDMGFMPQIRSILEVIPVKRQNLLLSATFNARVEKLSEEFLEFPERIEIAPQATTAESITQWKYFVPNLKTKISLLEYLLNHEKMQRVIVFTKSRKTAEAVFNFLDRKVTGEVKVIHANKGQNTRINSMDMFKAGGVRILVATDVASRGLDISEVSHVVNFDVPLIYEDYVHRIGRTGRADKDGEAVTFINPAEVYHFERIESIIRMVVPEQAIPDEVVIAPTPFEEKQAYEREIDLQKRRENPEFKGAFHEKKAKPSPNPFAPSEKKKGNKNSKAKKNRNQAKTQSKYKKR</sequence>
<evidence type="ECO:0000256" key="7">
    <source>
        <dbReference type="RuleBase" id="RU000492"/>
    </source>
</evidence>
<evidence type="ECO:0000259" key="11">
    <source>
        <dbReference type="PROSITE" id="PS51195"/>
    </source>
</evidence>
<dbReference type="GO" id="GO:0005829">
    <property type="term" value="C:cytosol"/>
    <property type="evidence" value="ECO:0007669"/>
    <property type="project" value="TreeGrafter"/>
</dbReference>
<dbReference type="InterPro" id="IPR027417">
    <property type="entry name" value="P-loop_NTPase"/>
</dbReference>
<dbReference type="PANTHER" id="PTHR47959">
    <property type="entry name" value="ATP-DEPENDENT RNA HELICASE RHLE-RELATED"/>
    <property type="match status" value="1"/>
</dbReference>
<keyword evidence="1 7" id="KW-0547">Nucleotide-binding</keyword>
<dbReference type="PROSITE" id="PS51192">
    <property type="entry name" value="HELICASE_ATP_BIND_1"/>
    <property type="match status" value="1"/>
</dbReference>
<dbReference type="AlphaFoldDB" id="R7ZUF3"/>
<feature type="region of interest" description="Disordered" evidence="8">
    <location>
        <begin position="397"/>
        <end position="453"/>
    </location>
</feature>
<keyword evidence="13" id="KW-1185">Reference proteome</keyword>
<dbReference type="RefSeq" id="WP_010853849.1">
    <property type="nucleotide sequence ID" value="NZ_AQHR01000049.1"/>
</dbReference>
<comment type="caution">
    <text evidence="12">The sequence shown here is derived from an EMBL/GenBank/DDBJ whole genome shotgun (WGS) entry which is preliminary data.</text>
</comment>
<dbReference type="SUPFAM" id="SSF52540">
    <property type="entry name" value="P-loop containing nucleoside triphosphate hydrolases"/>
    <property type="match status" value="2"/>
</dbReference>
<evidence type="ECO:0000256" key="2">
    <source>
        <dbReference type="ARBA" id="ARBA00022801"/>
    </source>
</evidence>
<evidence type="ECO:0000256" key="5">
    <source>
        <dbReference type="ARBA" id="ARBA00038437"/>
    </source>
</evidence>
<dbReference type="PROSITE" id="PS51195">
    <property type="entry name" value="Q_MOTIF"/>
    <property type="match status" value="1"/>
</dbReference>
<name>R7ZUF3_9BACT</name>
<keyword evidence="2 7" id="KW-0378">Hydrolase</keyword>
<dbReference type="GO" id="GO:0003724">
    <property type="term" value="F:RNA helicase activity"/>
    <property type="evidence" value="ECO:0007669"/>
    <property type="project" value="InterPro"/>
</dbReference>
<dbReference type="InterPro" id="IPR014001">
    <property type="entry name" value="Helicase_ATP-bd"/>
</dbReference>
<reference evidence="12 13" key="1">
    <citation type="submission" date="2013-02" db="EMBL/GenBank/DDBJ databases">
        <title>A novel strain isolated from Lonar lake, Maharashtra, India.</title>
        <authorList>
            <person name="Singh A."/>
        </authorList>
    </citation>
    <scope>NUCLEOTIDE SEQUENCE [LARGE SCALE GENOMIC DNA]</scope>
    <source>
        <strain evidence="12 13">AK24</strain>
    </source>
</reference>
<dbReference type="Pfam" id="PF00271">
    <property type="entry name" value="Helicase_C"/>
    <property type="match status" value="1"/>
</dbReference>
<dbReference type="SMART" id="SM00490">
    <property type="entry name" value="HELICc"/>
    <property type="match status" value="1"/>
</dbReference>
<feature type="domain" description="Helicase ATP-binding" evidence="9">
    <location>
        <begin position="37"/>
        <end position="208"/>
    </location>
</feature>
<dbReference type="GO" id="GO:0005524">
    <property type="term" value="F:ATP binding"/>
    <property type="evidence" value="ECO:0007669"/>
    <property type="project" value="UniProtKB-KW"/>
</dbReference>
<dbReference type="InterPro" id="IPR050079">
    <property type="entry name" value="DEAD_box_RNA_helicase"/>
</dbReference>
<protein>
    <submittedName>
        <fullName evidence="12">ATP-dependent RNA helicase RhlE</fullName>
    </submittedName>
</protein>
<evidence type="ECO:0000259" key="9">
    <source>
        <dbReference type="PROSITE" id="PS51192"/>
    </source>
</evidence>
<dbReference type="Proteomes" id="UP000013909">
    <property type="component" value="Unassembled WGS sequence"/>
</dbReference>
<dbReference type="InterPro" id="IPR000629">
    <property type="entry name" value="RNA-helicase_DEAD-box_CS"/>
</dbReference>
<feature type="short sequence motif" description="Q motif" evidence="6">
    <location>
        <begin position="6"/>
        <end position="34"/>
    </location>
</feature>
<dbReference type="InterPro" id="IPR011545">
    <property type="entry name" value="DEAD/DEAH_box_helicase_dom"/>
</dbReference>
<dbReference type="InterPro" id="IPR001650">
    <property type="entry name" value="Helicase_C-like"/>
</dbReference>
<dbReference type="GO" id="GO:0003676">
    <property type="term" value="F:nucleic acid binding"/>
    <property type="evidence" value="ECO:0007669"/>
    <property type="project" value="InterPro"/>
</dbReference>
<organism evidence="12 13">
    <name type="scientific">Lunatimonas lonarensis</name>
    <dbReference type="NCBI Taxonomy" id="1232681"/>
    <lineage>
        <taxon>Bacteria</taxon>
        <taxon>Pseudomonadati</taxon>
        <taxon>Bacteroidota</taxon>
        <taxon>Cytophagia</taxon>
        <taxon>Cytophagales</taxon>
        <taxon>Cyclobacteriaceae</taxon>
    </lineage>
</organism>
<dbReference type="SMART" id="SM00487">
    <property type="entry name" value="DEXDc"/>
    <property type="match status" value="1"/>
</dbReference>
<accession>R7ZUF3</accession>
<keyword evidence="3 7" id="KW-0347">Helicase</keyword>
<evidence type="ECO:0000313" key="12">
    <source>
        <dbReference type="EMBL" id="EON77791.1"/>
    </source>
</evidence>
<keyword evidence="4 7" id="KW-0067">ATP-binding</keyword>
<dbReference type="InterPro" id="IPR044742">
    <property type="entry name" value="DEAD/DEAH_RhlB"/>
</dbReference>
<dbReference type="PATRIC" id="fig|1288963.3.peg.1699"/>
<evidence type="ECO:0000256" key="4">
    <source>
        <dbReference type="ARBA" id="ARBA00022840"/>
    </source>
</evidence>
<dbReference type="CDD" id="cd18787">
    <property type="entry name" value="SF2_C_DEAD"/>
    <property type="match status" value="1"/>
</dbReference>
<gene>
    <name evidence="12" type="ORF">ADIS_1710</name>
</gene>
<dbReference type="GO" id="GO:0016787">
    <property type="term" value="F:hydrolase activity"/>
    <property type="evidence" value="ECO:0007669"/>
    <property type="project" value="UniProtKB-KW"/>
</dbReference>
<evidence type="ECO:0000313" key="13">
    <source>
        <dbReference type="Proteomes" id="UP000013909"/>
    </source>
</evidence>
<dbReference type="PROSITE" id="PS51194">
    <property type="entry name" value="HELICASE_CTER"/>
    <property type="match status" value="1"/>
</dbReference>
<proteinExistence type="inferred from homology"/>
<dbReference type="EMBL" id="AQHR01000049">
    <property type="protein sequence ID" value="EON77791.1"/>
    <property type="molecule type" value="Genomic_DNA"/>
</dbReference>
<comment type="similarity">
    <text evidence="5 7">Belongs to the DEAD box helicase family.</text>
</comment>
<feature type="domain" description="Helicase C-terminal" evidence="10">
    <location>
        <begin position="235"/>
        <end position="381"/>
    </location>
</feature>
<evidence type="ECO:0000256" key="8">
    <source>
        <dbReference type="SAM" id="MobiDB-lite"/>
    </source>
</evidence>